<evidence type="ECO:0000256" key="4">
    <source>
        <dbReference type="ARBA" id="ARBA00022989"/>
    </source>
</evidence>
<dbReference type="AlphaFoldDB" id="A0A563UJ33"/>
<name>A0A563UJ33_9SPHI</name>
<evidence type="ECO:0000313" key="9">
    <source>
        <dbReference type="EMBL" id="TWR31365.1"/>
    </source>
</evidence>
<dbReference type="EMBL" id="VOEJ01000001">
    <property type="protein sequence ID" value="TWR31365.1"/>
    <property type="molecule type" value="Genomic_DNA"/>
</dbReference>
<proteinExistence type="predicted"/>
<dbReference type="Pfam" id="PF02687">
    <property type="entry name" value="FtsX"/>
    <property type="match status" value="2"/>
</dbReference>
<keyword evidence="2" id="KW-1003">Cell membrane</keyword>
<evidence type="ECO:0000256" key="1">
    <source>
        <dbReference type="ARBA" id="ARBA00004651"/>
    </source>
</evidence>
<feature type="transmembrane region" description="Helical" evidence="6">
    <location>
        <begin position="717"/>
        <end position="736"/>
    </location>
</feature>
<evidence type="ECO:0000256" key="3">
    <source>
        <dbReference type="ARBA" id="ARBA00022692"/>
    </source>
</evidence>
<comment type="subcellular location">
    <subcellularLocation>
        <location evidence="1">Cell membrane</location>
        <topology evidence="1">Multi-pass membrane protein</topology>
    </subcellularLocation>
</comment>
<dbReference type="Proteomes" id="UP000320042">
    <property type="component" value="Unassembled WGS sequence"/>
</dbReference>
<dbReference type="PANTHER" id="PTHR30572:SF18">
    <property type="entry name" value="ABC-TYPE MACROLIDE FAMILY EXPORT SYSTEM PERMEASE COMPONENT 2"/>
    <property type="match status" value="1"/>
</dbReference>
<organism evidence="9 10">
    <name type="scientific">Mucilaginibacter pallidiroseus</name>
    <dbReference type="NCBI Taxonomy" id="2599295"/>
    <lineage>
        <taxon>Bacteria</taxon>
        <taxon>Pseudomonadati</taxon>
        <taxon>Bacteroidota</taxon>
        <taxon>Sphingobacteriia</taxon>
        <taxon>Sphingobacteriales</taxon>
        <taxon>Sphingobacteriaceae</taxon>
        <taxon>Mucilaginibacter</taxon>
    </lineage>
</organism>
<dbReference type="PANTHER" id="PTHR30572">
    <property type="entry name" value="MEMBRANE COMPONENT OF TRANSPORTER-RELATED"/>
    <property type="match status" value="1"/>
</dbReference>
<dbReference type="OrthoDB" id="1451596at2"/>
<sequence length="788" mass="85992">MFKNYLKIAWRSLLTNKVYSLLNILGLAVGMATALLIGVWVVNEYSYDRFLPGYETAYQVKRNFNSNGDTLTFASTSLKLADALRQVPGIEYVAETDNGKAHGLAVANTKLSAEGFQAGSDFLKIFQFPLLQGNKDAALTETYSIVLTESIAKALFGNKNAVGQMVRIDNLNNLKVTGILKDLPLNSSFKFKYIIPFSYFETVDGGVKAARTQSFGANGFAEFVKLKDGVEAAKVSTRIKDIEKAEDNLNAKNSDVILQPLADWHLYGTYTNGKALGGFIDYVRMFSVIGILVLVIACINFVNLTTARSEKRAREVGIRKAIGSVRKQLIFQFLTESALLTFLSFMVSLALVQLAMPYFNSLTGTTLTLPYGNPLFWLVTLSCVAITGILAGSRPAFYLSSFNPVKVLKGTMQVGKSASFSRKSLVVIQFSCSIALIISTIIIYQQIQHARNRPTGYSVNMLLSTVVSNDMAQHYEALKNDLLQSGLVNSVTSATSPATGVYWHSDLDNFPGKQPGETVEMGTILTDAGYFKTLGMQFKEGSNFTGNIAADTNSVILNEAAVKRLRLKQPVGQSVKQFGRNMQIVGVVKDALMDSPFAAADPTTFYYGSGSFLMYRLSPNANPHTAVEKIGAIFNKYNPGNPYTYTFADADYASKFNLEVLVGKLSGIFAALAIFISCLGLFGLAAYIAEQRTKEVGVRKVLGATVAQIWLLLSKEFILLVLISSVIASPIALYLLNNWLQKYSYRISVGPGVFMLAAIAALAITLVTISFQSIKAALSNPIKSLRSE</sequence>
<dbReference type="GO" id="GO:0022857">
    <property type="term" value="F:transmembrane transporter activity"/>
    <property type="evidence" value="ECO:0007669"/>
    <property type="project" value="TreeGrafter"/>
</dbReference>
<feature type="transmembrane region" description="Helical" evidence="6">
    <location>
        <begin position="282"/>
        <end position="304"/>
    </location>
</feature>
<keyword evidence="3 6" id="KW-0812">Transmembrane</keyword>
<protein>
    <submittedName>
        <fullName evidence="9">FtsX-like permease family protein</fullName>
    </submittedName>
</protein>
<evidence type="ECO:0000313" key="10">
    <source>
        <dbReference type="Proteomes" id="UP000320042"/>
    </source>
</evidence>
<feature type="transmembrane region" description="Helical" evidence="6">
    <location>
        <begin position="665"/>
        <end position="689"/>
    </location>
</feature>
<gene>
    <name evidence="9" type="ORF">FPZ43_02505</name>
</gene>
<keyword evidence="4 6" id="KW-1133">Transmembrane helix</keyword>
<feature type="transmembrane region" description="Helical" evidence="6">
    <location>
        <begin position="329"/>
        <end position="355"/>
    </location>
</feature>
<evidence type="ECO:0000256" key="6">
    <source>
        <dbReference type="SAM" id="Phobius"/>
    </source>
</evidence>
<dbReference type="RefSeq" id="WP_146380263.1">
    <property type="nucleotide sequence ID" value="NZ_VOEJ01000001.1"/>
</dbReference>
<feature type="domain" description="MacB-like periplasmic core" evidence="8">
    <location>
        <begin position="20"/>
        <end position="241"/>
    </location>
</feature>
<dbReference type="Pfam" id="PF12704">
    <property type="entry name" value="MacB_PCD"/>
    <property type="match status" value="2"/>
</dbReference>
<feature type="transmembrane region" description="Helical" evidence="6">
    <location>
        <begin position="375"/>
        <end position="392"/>
    </location>
</feature>
<keyword evidence="10" id="KW-1185">Reference proteome</keyword>
<evidence type="ECO:0000256" key="2">
    <source>
        <dbReference type="ARBA" id="ARBA00022475"/>
    </source>
</evidence>
<comment type="caution">
    <text evidence="9">The sequence shown here is derived from an EMBL/GenBank/DDBJ whole genome shotgun (WGS) entry which is preliminary data.</text>
</comment>
<dbReference type="InterPro" id="IPR003838">
    <property type="entry name" value="ABC3_permease_C"/>
</dbReference>
<dbReference type="GO" id="GO:0005886">
    <property type="term" value="C:plasma membrane"/>
    <property type="evidence" value="ECO:0007669"/>
    <property type="project" value="UniProtKB-SubCell"/>
</dbReference>
<evidence type="ECO:0000259" key="8">
    <source>
        <dbReference type="Pfam" id="PF12704"/>
    </source>
</evidence>
<evidence type="ECO:0000259" key="7">
    <source>
        <dbReference type="Pfam" id="PF02687"/>
    </source>
</evidence>
<feature type="transmembrane region" description="Helical" evidence="6">
    <location>
        <begin position="21"/>
        <end position="42"/>
    </location>
</feature>
<reference evidence="9 10" key="1">
    <citation type="submission" date="2019-07" db="EMBL/GenBank/DDBJ databases">
        <authorList>
            <person name="Kim J."/>
        </authorList>
    </citation>
    <scope>NUCLEOTIDE SEQUENCE [LARGE SCALE GENOMIC DNA]</scope>
    <source>
        <strain evidence="10">dk17</strain>
    </source>
</reference>
<feature type="transmembrane region" description="Helical" evidence="6">
    <location>
        <begin position="425"/>
        <end position="444"/>
    </location>
</feature>
<accession>A0A563UJ33</accession>
<feature type="domain" description="ABC3 transporter permease C-terminal" evidence="7">
    <location>
        <begin position="288"/>
        <end position="389"/>
    </location>
</feature>
<feature type="domain" description="MacB-like periplasmic core" evidence="8">
    <location>
        <begin position="434"/>
        <end position="632"/>
    </location>
</feature>
<keyword evidence="5 6" id="KW-0472">Membrane</keyword>
<dbReference type="InterPro" id="IPR025857">
    <property type="entry name" value="MacB_PCD"/>
</dbReference>
<feature type="domain" description="ABC3 transporter permease C-terminal" evidence="7">
    <location>
        <begin position="668"/>
        <end position="777"/>
    </location>
</feature>
<feature type="transmembrane region" description="Helical" evidence="6">
    <location>
        <begin position="748"/>
        <end position="771"/>
    </location>
</feature>
<dbReference type="InterPro" id="IPR050250">
    <property type="entry name" value="Macrolide_Exporter_MacB"/>
</dbReference>
<evidence type="ECO:0000256" key="5">
    <source>
        <dbReference type="ARBA" id="ARBA00023136"/>
    </source>
</evidence>